<evidence type="ECO:0000313" key="2">
    <source>
        <dbReference type="EMBL" id="HJF07992.1"/>
    </source>
</evidence>
<dbReference type="GO" id="GO:0016829">
    <property type="term" value="F:lyase activity"/>
    <property type="evidence" value="ECO:0007669"/>
    <property type="project" value="UniProtKB-KW"/>
</dbReference>
<gene>
    <name evidence="3" type="ORF">DWY20_14780</name>
    <name evidence="2" type="ORF">K8U81_07365</name>
</gene>
<name>A0A412G7I1_9BACT</name>
<evidence type="ECO:0000313" key="4">
    <source>
        <dbReference type="Proteomes" id="UP000285864"/>
    </source>
</evidence>
<dbReference type="EMBL" id="DYXD01000165">
    <property type="protein sequence ID" value="HJF07992.1"/>
    <property type="molecule type" value="Genomic_DNA"/>
</dbReference>
<feature type="domain" description="Cyclo-malto-dextrinase C-terminal" evidence="1">
    <location>
        <begin position="8"/>
        <end position="82"/>
    </location>
</feature>
<reference evidence="2" key="3">
    <citation type="submission" date="2021-09" db="EMBL/GenBank/DDBJ databases">
        <authorList>
            <person name="Gilroy R."/>
        </authorList>
    </citation>
    <scope>NUCLEOTIDE SEQUENCE</scope>
    <source>
        <strain evidence="2">CHK165-8395</strain>
    </source>
</reference>
<evidence type="ECO:0000313" key="3">
    <source>
        <dbReference type="EMBL" id="RGR87422.1"/>
    </source>
</evidence>
<dbReference type="InterPro" id="IPR013780">
    <property type="entry name" value="Glyco_hydro_b"/>
</dbReference>
<dbReference type="Gene3D" id="2.60.40.1180">
    <property type="entry name" value="Golgi alpha-mannosidase II"/>
    <property type="match status" value="1"/>
</dbReference>
<evidence type="ECO:0000259" key="1">
    <source>
        <dbReference type="Pfam" id="PF10438"/>
    </source>
</evidence>
<keyword evidence="4" id="KW-1185">Reference proteome</keyword>
<dbReference type="InterPro" id="IPR019492">
    <property type="entry name" value="Cyclo-malto-dextrinase_C"/>
</dbReference>
<organism evidence="3 4">
    <name type="scientific">Phocaeicola coprocola</name>
    <dbReference type="NCBI Taxonomy" id="310298"/>
    <lineage>
        <taxon>Bacteria</taxon>
        <taxon>Pseudomonadati</taxon>
        <taxon>Bacteroidota</taxon>
        <taxon>Bacteroidia</taxon>
        <taxon>Bacteroidales</taxon>
        <taxon>Bacteroidaceae</taxon>
        <taxon>Phocaeicola</taxon>
    </lineage>
</organism>
<comment type="caution">
    <text evidence="3">The sequence shown here is derived from an EMBL/GenBank/DDBJ whole genome shotgun (WGS) entry which is preliminary data.</text>
</comment>
<keyword evidence="3" id="KW-0456">Lyase</keyword>
<dbReference type="Proteomes" id="UP000285864">
    <property type="component" value="Unassembled WGS sequence"/>
</dbReference>
<dbReference type="RefSeq" id="WP_007569080.1">
    <property type="nucleotide sequence ID" value="NZ_CABKNL010000033.1"/>
</dbReference>
<dbReference type="AlphaFoldDB" id="A0A412G7I1"/>
<dbReference type="EMBL" id="QRUU01000165">
    <property type="protein sequence ID" value="RGR87422.1"/>
    <property type="molecule type" value="Genomic_DNA"/>
</dbReference>
<protein>
    <submittedName>
        <fullName evidence="3">Alpha-amlyase</fullName>
    </submittedName>
    <submittedName>
        <fullName evidence="2">Cyclomaltodextrinase C-terminal domain-containing protein</fullName>
    </submittedName>
</protein>
<reference evidence="3 4" key="1">
    <citation type="submission" date="2018-08" db="EMBL/GenBank/DDBJ databases">
        <title>A genome reference for cultivated species of the human gut microbiota.</title>
        <authorList>
            <person name="Zou Y."/>
            <person name="Xue W."/>
            <person name="Luo G."/>
        </authorList>
    </citation>
    <scope>NUCLEOTIDE SEQUENCE [LARGE SCALE GENOMIC DNA]</scope>
    <source>
        <strain evidence="3 4">AF24-2</strain>
    </source>
</reference>
<accession>A0A412G7I1</accession>
<sequence length="83" mass="9438">MSENKTVKYHIPEQGIYLYARTSEGKTEMIVLNSTDREQVLPSSHYQALTKESKEGKIVSTGKKIDFTENLTLSARQSLVIEF</sequence>
<dbReference type="Pfam" id="PF10438">
    <property type="entry name" value="Cyc-maltodext_C"/>
    <property type="match status" value="1"/>
</dbReference>
<dbReference type="SUPFAM" id="SSF51011">
    <property type="entry name" value="Glycosyl hydrolase domain"/>
    <property type="match status" value="1"/>
</dbReference>
<dbReference type="Proteomes" id="UP000718012">
    <property type="component" value="Unassembled WGS sequence"/>
</dbReference>
<reference evidence="2" key="2">
    <citation type="journal article" date="2021" name="PeerJ">
        <title>Extensive microbial diversity within the chicken gut microbiome revealed by metagenomics and culture.</title>
        <authorList>
            <person name="Gilroy R."/>
            <person name="Ravi A."/>
            <person name="Getino M."/>
            <person name="Pursley I."/>
            <person name="Horton D.L."/>
            <person name="Alikhan N.F."/>
            <person name="Baker D."/>
            <person name="Gharbi K."/>
            <person name="Hall N."/>
            <person name="Watson M."/>
            <person name="Adriaenssens E.M."/>
            <person name="Foster-Nyarko E."/>
            <person name="Jarju S."/>
            <person name="Secka A."/>
            <person name="Antonio M."/>
            <person name="Oren A."/>
            <person name="Chaudhuri R.R."/>
            <person name="La Ragione R."/>
            <person name="Hildebrand F."/>
            <person name="Pallen M.J."/>
        </authorList>
    </citation>
    <scope>NUCLEOTIDE SEQUENCE</scope>
    <source>
        <strain evidence="2">CHK165-8395</strain>
    </source>
</reference>
<proteinExistence type="predicted"/>